<feature type="compositionally biased region" description="Polar residues" evidence="1">
    <location>
        <begin position="1"/>
        <end position="13"/>
    </location>
</feature>
<dbReference type="Proteomes" id="UP000076154">
    <property type="component" value="Unassembled WGS sequence"/>
</dbReference>
<dbReference type="AlphaFoldDB" id="A0A369JIX4"/>
<evidence type="ECO:0000313" key="3">
    <source>
        <dbReference type="Proteomes" id="UP000076154"/>
    </source>
</evidence>
<gene>
    <name evidence="2" type="ORF">Hypma_012707</name>
</gene>
<name>A0A369JIX4_HYPMA</name>
<evidence type="ECO:0000256" key="1">
    <source>
        <dbReference type="SAM" id="MobiDB-lite"/>
    </source>
</evidence>
<reference evidence="2" key="1">
    <citation type="submission" date="2018-04" db="EMBL/GenBank/DDBJ databases">
        <title>Whole genome sequencing of Hypsizygus marmoreus.</title>
        <authorList>
            <person name="Choi I.-G."/>
            <person name="Min B."/>
            <person name="Kim J.-G."/>
            <person name="Kim S."/>
            <person name="Oh Y.-L."/>
            <person name="Kong W.-S."/>
            <person name="Park H."/>
            <person name="Jeong J."/>
            <person name="Song E.-S."/>
        </authorList>
    </citation>
    <scope>NUCLEOTIDE SEQUENCE [LARGE SCALE GENOMIC DNA]</scope>
    <source>
        <strain evidence="2">51987-8</strain>
    </source>
</reference>
<keyword evidence="3" id="KW-1185">Reference proteome</keyword>
<feature type="region of interest" description="Disordered" evidence="1">
    <location>
        <begin position="1"/>
        <end position="23"/>
    </location>
</feature>
<comment type="caution">
    <text evidence="2">The sequence shown here is derived from an EMBL/GenBank/DDBJ whole genome shotgun (WGS) entry which is preliminary data.</text>
</comment>
<sequence>MRPHSINQASFPRQTPPPPPRHTSLSYLLHPLSILHVSPALTTPFIDRILDRRAYTVSTFTPPLVHLTVPLALPMPTVPPAPETESGIRSLSLHYPTLHSARLLKP</sequence>
<dbReference type="InParanoid" id="A0A369JIX4"/>
<dbReference type="EMBL" id="LUEZ02000069">
    <property type="protein sequence ID" value="RDB20355.1"/>
    <property type="molecule type" value="Genomic_DNA"/>
</dbReference>
<proteinExistence type="predicted"/>
<protein>
    <submittedName>
        <fullName evidence="2">Uncharacterized protein</fullName>
    </submittedName>
</protein>
<accession>A0A369JIX4</accession>
<evidence type="ECO:0000313" key="2">
    <source>
        <dbReference type="EMBL" id="RDB20355.1"/>
    </source>
</evidence>
<organism evidence="2 3">
    <name type="scientific">Hypsizygus marmoreus</name>
    <name type="common">White beech mushroom</name>
    <name type="synonym">Agaricus marmoreus</name>
    <dbReference type="NCBI Taxonomy" id="39966"/>
    <lineage>
        <taxon>Eukaryota</taxon>
        <taxon>Fungi</taxon>
        <taxon>Dikarya</taxon>
        <taxon>Basidiomycota</taxon>
        <taxon>Agaricomycotina</taxon>
        <taxon>Agaricomycetes</taxon>
        <taxon>Agaricomycetidae</taxon>
        <taxon>Agaricales</taxon>
        <taxon>Tricholomatineae</taxon>
        <taxon>Lyophyllaceae</taxon>
        <taxon>Hypsizygus</taxon>
    </lineage>
</organism>